<dbReference type="InterPro" id="IPR035983">
    <property type="entry name" value="Hect_E3_ubiquitin_ligase"/>
</dbReference>
<dbReference type="AlphaFoldDB" id="A0A671N301"/>
<evidence type="ECO:0000313" key="2">
    <source>
        <dbReference type="Proteomes" id="UP000472260"/>
    </source>
</evidence>
<organism evidence="1 2">
    <name type="scientific">Sinocyclocheilus anshuiensis</name>
    <dbReference type="NCBI Taxonomy" id="1608454"/>
    <lineage>
        <taxon>Eukaryota</taxon>
        <taxon>Metazoa</taxon>
        <taxon>Chordata</taxon>
        <taxon>Craniata</taxon>
        <taxon>Vertebrata</taxon>
        <taxon>Euteleostomi</taxon>
        <taxon>Actinopterygii</taxon>
        <taxon>Neopterygii</taxon>
        <taxon>Teleostei</taxon>
        <taxon>Ostariophysi</taxon>
        <taxon>Cypriniformes</taxon>
        <taxon>Cyprinidae</taxon>
        <taxon>Cyprininae</taxon>
        <taxon>Sinocyclocheilus</taxon>
    </lineage>
</organism>
<keyword evidence="2" id="KW-1185">Reference proteome</keyword>
<evidence type="ECO:0000313" key="1">
    <source>
        <dbReference type="Ensembl" id="ENSSANP00000040218.1"/>
    </source>
</evidence>
<dbReference type="Ensembl" id="ENSSANT00000042795.1">
    <property type="protein sequence ID" value="ENSSANP00000040218.1"/>
    <property type="gene ID" value="ENSSANG00000020432.1"/>
</dbReference>
<sequence>MSCGYLGIVFQNETDFCFSRAITLHVTLKLVPMLQEMRKGLELYGLGDLMTKHPEICQSLFVPGTETEVSIYSAMRKYSFSSRFVMLLPYVKLFSSFLQWVTGQGHIPILSQEKKLFKITVQFNQNCDVKYSEHRICYPTVAACNNTIILPVKHMVEFL</sequence>
<reference evidence="1" key="1">
    <citation type="submission" date="2025-08" db="UniProtKB">
        <authorList>
            <consortium name="Ensembl"/>
        </authorList>
    </citation>
    <scope>IDENTIFICATION</scope>
</reference>
<accession>A0A671N301</accession>
<protein>
    <submittedName>
        <fullName evidence="1">Uncharacterized protein</fullName>
    </submittedName>
</protein>
<reference evidence="1" key="2">
    <citation type="submission" date="2025-09" db="UniProtKB">
        <authorList>
            <consortium name="Ensembl"/>
        </authorList>
    </citation>
    <scope>IDENTIFICATION</scope>
</reference>
<proteinExistence type="predicted"/>
<dbReference type="GO" id="GO:0004842">
    <property type="term" value="F:ubiquitin-protein transferase activity"/>
    <property type="evidence" value="ECO:0007669"/>
    <property type="project" value="InterPro"/>
</dbReference>
<dbReference type="Proteomes" id="UP000472260">
    <property type="component" value="Unassembled WGS sequence"/>
</dbReference>
<dbReference type="SUPFAM" id="SSF56204">
    <property type="entry name" value="Hect, E3 ligase catalytic domain"/>
    <property type="match status" value="1"/>
</dbReference>
<name>A0A671N301_9TELE</name>